<keyword evidence="14" id="KW-1185">Reference proteome</keyword>
<name>A0A934HNL1_9CLOT</name>
<dbReference type="Pfam" id="PF00717">
    <property type="entry name" value="Peptidase_S24"/>
    <property type="match status" value="1"/>
</dbReference>
<evidence type="ECO:0000256" key="1">
    <source>
        <dbReference type="ARBA" id="ARBA00007484"/>
    </source>
</evidence>
<comment type="similarity">
    <text evidence="1 10">Belongs to the peptidase S24 family.</text>
</comment>
<reference evidence="13" key="1">
    <citation type="submission" date="2020-12" db="EMBL/GenBank/DDBJ databases">
        <title>Clostridium thailandense sp. nov., a novel acetogenic bacterium isolated from peat land soil in Thailand.</title>
        <authorList>
            <person name="Chaikitkaew S."/>
            <person name="Birkeland N.K."/>
        </authorList>
    </citation>
    <scope>NUCLEOTIDE SEQUENCE</scope>
    <source>
        <strain evidence="13">DSM 17425</strain>
    </source>
</reference>
<dbReference type="CDD" id="cd06529">
    <property type="entry name" value="S24_LexA-like"/>
    <property type="match status" value="1"/>
</dbReference>
<dbReference type="PRINTS" id="PR00726">
    <property type="entry name" value="LEXASERPTASE"/>
</dbReference>
<dbReference type="GO" id="GO:0016787">
    <property type="term" value="F:hydrolase activity"/>
    <property type="evidence" value="ECO:0007669"/>
    <property type="project" value="UniProtKB-KW"/>
</dbReference>
<dbReference type="GO" id="GO:0006281">
    <property type="term" value="P:DNA repair"/>
    <property type="evidence" value="ECO:0007669"/>
    <property type="project" value="UniProtKB-KW"/>
</dbReference>
<dbReference type="Gene3D" id="2.10.109.10">
    <property type="entry name" value="Umud Fragment, subunit A"/>
    <property type="match status" value="1"/>
</dbReference>
<comment type="caution">
    <text evidence="13">The sequence shown here is derived from an EMBL/GenBank/DDBJ whole genome shotgun (WGS) entry which is preliminary data.</text>
</comment>
<keyword evidence="5" id="KW-0347">Helicase</keyword>
<evidence type="ECO:0000256" key="7">
    <source>
        <dbReference type="ARBA" id="ARBA00022840"/>
    </source>
</evidence>
<gene>
    <name evidence="13" type="ORF">I6U51_01755</name>
</gene>
<dbReference type="InterPro" id="IPR006197">
    <property type="entry name" value="Peptidase_S24_LexA"/>
</dbReference>
<dbReference type="Proteomes" id="UP000622687">
    <property type="component" value="Unassembled WGS sequence"/>
</dbReference>
<dbReference type="InterPro" id="IPR039418">
    <property type="entry name" value="LexA-like"/>
</dbReference>
<dbReference type="InterPro" id="IPR036286">
    <property type="entry name" value="LexA/Signal_pep-like_sf"/>
</dbReference>
<dbReference type="GO" id="GO:0004386">
    <property type="term" value="F:helicase activity"/>
    <property type="evidence" value="ECO:0007669"/>
    <property type="project" value="UniProtKB-KW"/>
</dbReference>
<feature type="domain" description="Peptidase S24/S26A/S26B/S26C" evidence="12">
    <location>
        <begin position="382"/>
        <end position="496"/>
    </location>
</feature>
<evidence type="ECO:0000259" key="12">
    <source>
        <dbReference type="Pfam" id="PF00717"/>
    </source>
</evidence>
<dbReference type="GO" id="GO:0006355">
    <property type="term" value="P:regulation of DNA-templated transcription"/>
    <property type="evidence" value="ECO:0007669"/>
    <property type="project" value="InterPro"/>
</dbReference>
<evidence type="ECO:0000313" key="14">
    <source>
        <dbReference type="Proteomes" id="UP000622687"/>
    </source>
</evidence>
<evidence type="ECO:0000256" key="5">
    <source>
        <dbReference type="ARBA" id="ARBA00022806"/>
    </source>
</evidence>
<organism evidence="13 14">
    <name type="scientific">Clostridium aciditolerans</name>
    <dbReference type="NCBI Taxonomy" id="339861"/>
    <lineage>
        <taxon>Bacteria</taxon>
        <taxon>Bacillati</taxon>
        <taxon>Bacillota</taxon>
        <taxon>Clostridia</taxon>
        <taxon>Eubacteriales</taxon>
        <taxon>Clostridiaceae</taxon>
        <taxon>Clostridium</taxon>
    </lineage>
</organism>
<dbReference type="EMBL" id="JAEEGB010000003">
    <property type="protein sequence ID" value="MBI6871430.1"/>
    <property type="molecule type" value="Genomic_DNA"/>
</dbReference>
<evidence type="ECO:0000259" key="11">
    <source>
        <dbReference type="Pfam" id="PF00580"/>
    </source>
</evidence>
<evidence type="ECO:0000313" key="13">
    <source>
        <dbReference type="EMBL" id="MBI6871430.1"/>
    </source>
</evidence>
<evidence type="ECO:0000256" key="2">
    <source>
        <dbReference type="ARBA" id="ARBA00022741"/>
    </source>
</evidence>
<dbReference type="PANTHER" id="PTHR33516:SF2">
    <property type="entry name" value="LEXA REPRESSOR-RELATED"/>
    <property type="match status" value="1"/>
</dbReference>
<dbReference type="InterPro" id="IPR050077">
    <property type="entry name" value="LexA_repressor"/>
</dbReference>
<keyword evidence="3" id="KW-0227">DNA damage</keyword>
<dbReference type="AlphaFoldDB" id="A0A934HNL1"/>
<evidence type="ECO:0000256" key="9">
    <source>
        <dbReference type="ARBA" id="ARBA00023236"/>
    </source>
</evidence>
<dbReference type="PANTHER" id="PTHR33516">
    <property type="entry name" value="LEXA REPRESSOR"/>
    <property type="match status" value="1"/>
</dbReference>
<keyword evidence="7" id="KW-0067">ATP-binding</keyword>
<sequence>MKLDAVQRRIVLNKQLGCSLLKGKVSSGKTTAAIHRAIYLKNQYCLFEDDTVLIVSDKDINVDIARKIYDKVEENNKLEYITLFTNHEDKLTFCSIENIICKYFNNSEKNKYTIIKEEDKIITINKCIKTIKERYKNLKILDLKYSRFLTDEIKWIKCCNYNTIDAYQSADRTGRKVKKGEGPLRLLKNSKSREAIFNLMLSYNKILEENHLVDSEERDLIALDYIKNLNNKVTHIIVDEFQNFTKVQFEIVKALLNNKDYGSMLLVNSQDNNTNPNGWFVKGRKLNSIGIDTKIKTYSLKNTYTDSLELKEKVNNLERVNTEEKNNYYESVLSIETFEYHDIRHNRKYDFVRDINDISDVIVKNEDREDEYTKDELKELVVYNDIAAGEPILINPDIEDKFYIPKFWLKGVNDCFILKVKGDSMINVNIEDNDYVVIRKQYAAQNNDIVAVDIDGSATLKRLSIGKGGIKLMPENSKYNPIPITDEGTNIIGIAVGIIKYKH</sequence>
<feature type="domain" description="UvrD-like helicase ATP-binding" evidence="11">
    <location>
        <begin position="27"/>
        <end position="264"/>
    </location>
</feature>
<dbReference type="SUPFAM" id="SSF51306">
    <property type="entry name" value="LexA/Signal peptidase"/>
    <property type="match status" value="1"/>
</dbReference>
<proteinExistence type="inferred from homology"/>
<evidence type="ECO:0000256" key="10">
    <source>
        <dbReference type="RuleBase" id="RU003991"/>
    </source>
</evidence>
<keyword evidence="9" id="KW-0742">SOS response</keyword>
<dbReference type="SUPFAM" id="SSF52540">
    <property type="entry name" value="P-loop containing nucleoside triphosphate hydrolases"/>
    <property type="match status" value="1"/>
</dbReference>
<keyword evidence="2" id="KW-0547">Nucleotide-binding</keyword>
<dbReference type="Pfam" id="PF00580">
    <property type="entry name" value="UvrD-helicase"/>
    <property type="match status" value="1"/>
</dbReference>
<dbReference type="InterPro" id="IPR027417">
    <property type="entry name" value="P-loop_NTPase"/>
</dbReference>
<dbReference type="InterPro" id="IPR014016">
    <property type="entry name" value="UvrD-like_ATP-bd"/>
</dbReference>
<evidence type="ECO:0000256" key="6">
    <source>
        <dbReference type="ARBA" id="ARBA00022813"/>
    </source>
</evidence>
<accession>A0A934HNL1</accession>
<dbReference type="Gene3D" id="3.40.50.300">
    <property type="entry name" value="P-loop containing nucleotide triphosphate hydrolases"/>
    <property type="match status" value="2"/>
</dbReference>
<dbReference type="RefSeq" id="WP_211140883.1">
    <property type="nucleotide sequence ID" value="NZ_JAEEGB010000003.1"/>
</dbReference>
<dbReference type="GO" id="GO:0009432">
    <property type="term" value="P:SOS response"/>
    <property type="evidence" value="ECO:0007669"/>
    <property type="project" value="UniProtKB-KW"/>
</dbReference>
<evidence type="ECO:0000256" key="8">
    <source>
        <dbReference type="ARBA" id="ARBA00023204"/>
    </source>
</evidence>
<keyword evidence="4 10" id="KW-0378">Hydrolase</keyword>
<keyword evidence="6 10" id="KW-0068">Autocatalytic cleavage</keyword>
<dbReference type="InterPro" id="IPR015927">
    <property type="entry name" value="Peptidase_S24_S26A/B/C"/>
</dbReference>
<evidence type="ECO:0000256" key="4">
    <source>
        <dbReference type="ARBA" id="ARBA00022801"/>
    </source>
</evidence>
<dbReference type="GO" id="GO:0005524">
    <property type="term" value="F:ATP binding"/>
    <property type="evidence" value="ECO:0007669"/>
    <property type="project" value="UniProtKB-KW"/>
</dbReference>
<keyword evidence="8" id="KW-0234">DNA repair</keyword>
<evidence type="ECO:0000256" key="3">
    <source>
        <dbReference type="ARBA" id="ARBA00022763"/>
    </source>
</evidence>
<protein>
    <submittedName>
        <fullName evidence="13">UvrD-helicase domain-containing protein</fullName>
    </submittedName>
</protein>
<dbReference type="GO" id="GO:0003677">
    <property type="term" value="F:DNA binding"/>
    <property type="evidence" value="ECO:0007669"/>
    <property type="project" value="InterPro"/>
</dbReference>